<sequence>MTADAPDPPASETEGLTPSEKEKLLKELKERLKEIEKLKRELGVAVNENPNPRVSPIEKERESSYPISTGRVREEVEELRVPPLELLDDKPLLKKKKMEQLV</sequence>
<feature type="region of interest" description="Disordered" evidence="1">
    <location>
        <begin position="47"/>
        <end position="69"/>
    </location>
</feature>
<evidence type="ECO:0000313" key="3">
    <source>
        <dbReference type="Proteomes" id="UP000774699"/>
    </source>
</evidence>
<organism evidence="2 3">
    <name type="scientific">Candidatus Iainarchaeum sp</name>
    <dbReference type="NCBI Taxonomy" id="3101447"/>
    <lineage>
        <taxon>Archaea</taxon>
        <taxon>Candidatus Iainarchaeota</taxon>
        <taxon>Candidatus Iainarchaeia</taxon>
        <taxon>Candidatus Iainarchaeales</taxon>
        <taxon>Candidatus Iainarchaeaceae</taxon>
        <taxon>Candidatus Iainarchaeum</taxon>
    </lineage>
</organism>
<accession>A0A8T4C6N1</accession>
<reference evidence="2" key="1">
    <citation type="submission" date="2019-03" db="EMBL/GenBank/DDBJ databases">
        <title>Lake Tanganyika Metagenome-Assembled Genomes (MAGs).</title>
        <authorList>
            <person name="Tran P."/>
        </authorList>
    </citation>
    <scope>NUCLEOTIDE SEQUENCE</scope>
    <source>
        <strain evidence="2">M_DeepCast_50m_m2_156</strain>
    </source>
</reference>
<comment type="caution">
    <text evidence="2">The sequence shown here is derived from an EMBL/GenBank/DDBJ whole genome shotgun (WGS) entry which is preliminary data.</text>
</comment>
<dbReference type="AlphaFoldDB" id="A0A8T4C6N1"/>
<evidence type="ECO:0000256" key="1">
    <source>
        <dbReference type="SAM" id="MobiDB-lite"/>
    </source>
</evidence>
<dbReference type="EMBL" id="VGJJ01000008">
    <property type="protein sequence ID" value="MBM3282061.1"/>
    <property type="molecule type" value="Genomic_DNA"/>
</dbReference>
<proteinExistence type="predicted"/>
<feature type="region of interest" description="Disordered" evidence="1">
    <location>
        <begin position="1"/>
        <end position="22"/>
    </location>
</feature>
<name>A0A8T4C6N1_9ARCH</name>
<protein>
    <submittedName>
        <fullName evidence="2">Uncharacterized protein</fullName>
    </submittedName>
</protein>
<gene>
    <name evidence="2" type="ORF">FJY86_01825</name>
</gene>
<evidence type="ECO:0000313" key="2">
    <source>
        <dbReference type="EMBL" id="MBM3282061.1"/>
    </source>
</evidence>
<dbReference type="Proteomes" id="UP000774699">
    <property type="component" value="Unassembled WGS sequence"/>
</dbReference>